<feature type="transmembrane region" description="Helical" evidence="1">
    <location>
        <begin position="153"/>
        <end position="176"/>
    </location>
</feature>
<protein>
    <submittedName>
        <fullName evidence="2">HXXEE domain-containing protein</fullName>
    </submittedName>
</protein>
<evidence type="ECO:0000313" key="2">
    <source>
        <dbReference type="EMBL" id="MCK6255423.1"/>
    </source>
</evidence>
<dbReference type="EMBL" id="JAIWJX010000002">
    <property type="protein sequence ID" value="MCK6255423.1"/>
    <property type="molecule type" value="Genomic_DNA"/>
</dbReference>
<feature type="transmembrane region" description="Helical" evidence="1">
    <location>
        <begin position="123"/>
        <end position="141"/>
    </location>
</feature>
<sequence length="177" mass="19550">MTRAELNLQKQAGTRSTISMKLVWFFPAAFIVHDAEETLTVKSFLNAHRHEPPFSRLPISQMTTGTFGLSVLLILLVIVGLCSYITKNRTSGQPLFLLLASTLFMNGVTHVLQALYFRGYTPGVATAVLVIFPYSIWVWRSMNRIHGVKLAKYLAAGMMLQIPLAVGALTVGSLLLL</sequence>
<feature type="transmembrane region" description="Helical" evidence="1">
    <location>
        <begin position="95"/>
        <end position="117"/>
    </location>
</feature>
<dbReference type="RefSeq" id="WP_248251249.1">
    <property type="nucleotide sequence ID" value="NZ_JAIWJX010000002.1"/>
</dbReference>
<evidence type="ECO:0000313" key="3">
    <source>
        <dbReference type="Proteomes" id="UP001139011"/>
    </source>
</evidence>
<name>A0A9X1X7S3_9BACL</name>
<evidence type="ECO:0000256" key="1">
    <source>
        <dbReference type="SAM" id="Phobius"/>
    </source>
</evidence>
<organism evidence="2 3">
    <name type="scientific">Fictibacillus marinisediminis</name>
    <dbReference type="NCBI Taxonomy" id="2878389"/>
    <lineage>
        <taxon>Bacteria</taxon>
        <taxon>Bacillati</taxon>
        <taxon>Bacillota</taxon>
        <taxon>Bacilli</taxon>
        <taxon>Bacillales</taxon>
        <taxon>Fictibacillaceae</taxon>
        <taxon>Fictibacillus</taxon>
    </lineage>
</organism>
<reference evidence="2" key="1">
    <citation type="submission" date="2021-09" db="EMBL/GenBank/DDBJ databases">
        <title>Genome analysis of Fictibacillus sp. KIGAM418 isolated from marine sediment.</title>
        <authorList>
            <person name="Seo M.-J."/>
            <person name="Cho E.-S."/>
            <person name="Hwang C.Y."/>
        </authorList>
    </citation>
    <scope>NUCLEOTIDE SEQUENCE</scope>
    <source>
        <strain evidence="2">KIGAM418</strain>
    </source>
</reference>
<accession>A0A9X1X7S3</accession>
<dbReference type="InterPro" id="IPR025671">
    <property type="entry name" value="HXXEE"/>
</dbReference>
<gene>
    <name evidence="2" type="ORF">LCY76_02125</name>
</gene>
<keyword evidence="3" id="KW-1185">Reference proteome</keyword>
<keyword evidence="1" id="KW-1133">Transmembrane helix</keyword>
<comment type="caution">
    <text evidence="2">The sequence shown here is derived from an EMBL/GenBank/DDBJ whole genome shotgun (WGS) entry which is preliminary data.</text>
</comment>
<feature type="transmembrane region" description="Helical" evidence="1">
    <location>
        <begin position="67"/>
        <end position="86"/>
    </location>
</feature>
<dbReference type="Proteomes" id="UP001139011">
    <property type="component" value="Unassembled WGS sequence"/>
</dbReference>
<dbReference type="Pfam" id="PF13787">
    <property type="entry name" value="HXXEE"/>
    <property type="match status" value="1"/>
</dbReference>
<keyword evidence="1" id="KW-0472">Membrane</keyword>
<keyword evidence="1" id="KW-0812">Transmembrane</keyword>
<dbReference type="AlphaFoldDB" id="A0A9X1X7S3"/>
<proteinExistence type="predicted"/>